<name>A0ABS7PDC9_9SPHN</name>
<dbReference type="Proteomes" id="UP000759298">
    <property type="component" value="Unassembled WGS sequence"/>
</dbReference>
<evidence type="ECO:0000313" key="2">
    <source>
        <dbReference type="Proteomes" id="UP000759298"/>
    </source>
</evidence>
<protein>
    <submittedName>
        <fullName evidence="1">Uncharacterized protein</fullName>
    </submittedName>
</protein>
<sequence>MLAALAVASTPALAERQTGQERLDKLLEGRVAGEPTNCVPHRPSARLYIIDKTAVVYDTGSTIYVNYTQDPEALDDDDYLVVRDPSPSLCRTTQITTRDRTGNFFSGAVFLTDFIPYKRVKDEG</sequence>
<accession>A0ABS7PDC9</accession>
<organism evidence="1 2">
    <name type="scientific">Alteriqipengyuania abyssalis</name>
    <dbReference type="NCBI Taxonomy" id="2860200"/>
    <lineage>
        <taxon>Bacteria</taxon>
        <taxon>Pseudomonadati</taxon>
        <taxon>Pseudomonadota</taxon>
        <taxon>Alphaproteobacteria</taxon>
        <taxon>Sphingomonadales</taxon>
        <taxon>Erythrobacteraceae</taxon>
        <taxon>Alteriqipengyuania</taxon>
    </lineage>
</organism>
<comment type="caution">
    <text evidence="1">The sequence shown here is derived from an EMBL/GenBank/DDBJ whole genome shotgun (WGS) entry which is preliminary data.</text>
</comment>
<dbReference type="EMBL" id="JAHWXP010000002">
    <property type="protein sequence ID" value="MBY8337070.1"/>
    <property type="molecule type" value="Genomic_DNA"/>
</dbReference>
<reference evidence="1 2" key="1">
    <citation type="submission" date="2021-07" db="EMBL/GenBank/DDBJ databases">
        <title>Alteriqipengyuania abyssalis NZ-12B nov, sp.nov isolated from deep sea sponge in pacific ocean.</title>
        <authorList>
            <person name="Tareen S."/>
            <person name="Wink J."/>
        </authorList>
    </citation>
    <scope>NUCLEOTIDE SEQUENCE [LARGE SCALE GENOMIC DNA]</scope>
    <source>
        <strain evidence="1 2">NZ-12B</strain>
    </source>
</reference>
<gene>
    <name evidence="1" type="ORF">KYN89_08405</name>
</gene>
<proteinExistence type="predicted"/>
<keyword evidence="2" id="KW-1185">Reference proteome</keyword>
<evidence type="ECO:0000313" key="1">
    <source>
        <dbReference type="EMBL" id="MBY8337070.1"/>
    </source>
</evidence>